<keyword evidence="1" id="KW-0472">Membrane</keyword>
<sequence>MNLRENEIQGENPSKYDWANEQWVREFYANLMESDMTSRLITIRGKRKGYGCQSHAAILPQVGTLAIFCLSLIVPSMITKLCKWAKVKLLPSDTWMEPKNHIFPLKMCGEGTVVKSKKRKVESSKYVHVDDDSPILPVLGPFESLASELNIVKEIVARLPQGPGESSSGPRSYVPQSEFDAYLIDQRKQKAQLANLEKAYIGLAK</sequence>
<proteinExistence type="predicted"/>
<dbReference type="AlphaFoldDB" id="A0A9J5W9P8"/>
<keyword evidence="1" id="KW-0812">Transmembrane</keyword>
<dbReference type="Proteomes" id="UP000824120">
    <property type="component" value="Chromosome 12"/>
</dbReference>
<keyword evidence="1" id="KW-1133">Transmembrane helix</keyword>
<evidence type="ECO:0000313" key="3">
    <source>
        <dbReference type="Proteomes" id="UP000824120"/>
    </source>
</evidence>
<keyword evidence="3" id="KW-1185">Reference proteome</keyword>
<feature type="transmembrane region" description="Helical" evidence="1">
    <location>
        <begin position="56"/>
        <end position="78"/>
    </location>
</feature>
<dbReference type="EMBL" id="JACXVP010000012">
    <property type="protein sequence ID" value="KAG5571686.1"/>
    <property type="molecule type" value="Genomic_DNA"/>
</dbReference>
<protein>
    <submittedName>
        <fullName evidence="2">Uncharacterized protein</fullName>
    </submittedName>
</protein>
<gene>
    <name evidence="2" type="ORF">H5410_061452</name>
</gene>
<organism evidence="2 3">
    <name type="scientific">Solanum commersonii</name>
    <name type="common">Commerson's wild potato</name>
    <name type="synonym">Commerson's nightshade</name>
    <dbReference type="NCBI Taxonomy" id="4109"/>
    <lineage>
        <taxon>Eukaryota</taxon>
        <taxon>Viridiplantae</taxon>
        <taxon>Streptophyta</taxon>
        <taxon>Embryophyta</taxon>
        <taxon>Tracheophyta</taxon>
        <taxon>Spermatophyta</taxon>
        <taxon>Magnoliopsida</taxon>
        <taxon>eudicotyledons</taxon>
        <taxon>Gunneridae</taxon>
        <taxon>Pentapetalae</taxon>
        <taxon>asterids</taxon>
        <taxon>lamiids</taxon>
        <taxon>Solanales</taxon>
        <taxon>Solanaceae</taxon>
        <taxon>Solanoideae</taxon>
        <taxon>Solaneae</taxon>
        <taxon>Solanum</taxon>
    </lineage>
</organism>
<accession>A0A9J5W9P8</accession>
<name>A0A9J5W9P8_SOLCO</name>
<reference evidence="2 3" key="1">
    <citation type="submission" date="2020-09" db="EMBL/GenBank/DDBJ databases">
        <title>De no assembly of potato wild relative species, Solanum commersonii.</title>
        <authorList>
            <person name="Cho K."/>
        </authorList>
    </citation>
    <scope>NUCLEOTIDE SEQUENCE [LARGE SCALE GENOMIC DNA]</scope>
    <source>
        <strain evidence="2">LZ3.2</strain>
        <tissue evidence="2">Leaf</tissue>
    </source>
</reference>
<evidence type="ECO:0000256" key="1">
    <source>
        <dbReference type="SAM" id="Phobius"/>
    </source>
</evidence>
<comment type="caution">
    <text evidence="2">The sequence shown here is derived from an EMBL/GenBank/DDBJ whole genome shotgun (WGS) entry which is preliminary data.</text>
</comment>
<evidence type="ECO:0000313" key="2">
    <source>
        <dbReference type="EMBL" id="KAG5571686.1"/>
    </source>
</evidence>